<dbReference type="Proteomes" id="UP001500957">
    <property type="component" value="Unassembled WGS sequence"/>
</dbReference>
<feature type="transmembrane region" description="Helical" evidence="2">
    <location>
        <begin position="113"/>
        <end position="130"/>
    </location>
</feature>
<gene>
    <name evidence="3" type="ORF">GCM10009547_29310</name>
</gene>
<keyword evidence="2" id="KW-0812">Transmembrane</keyword>
<evidence type="ECO:0008006" key="5">
    <source>
        <dbReference type="Google" id="ProtNLM"/>
    </source>
</evidence>
<name>A0ABP3S2F0_9ACTN</name>
<evidence type="ECO:0000256" key="1">
    <source>
        <dbReference type="SAM" id="MobiDB-lite"/>
    </source>
</evidence>
<dbReference type="Pfam" id="PF11298">
    <property type="entry name" value="DUF3099"/>
    <property type="match status" value="1"/>
</dbReference>
<proteinExistence type="predicted"/>
<dbReference type="InterPro" id="IPR021449">
    <property type="entry name" value="DUF3099"/>
</dbReference>
<feature type="region of interest" description="Disordered" evidence="1">
    <location>
        <begin position="136"/>
        <end position="162"/>
    </location>
</feature>
<sequence length="162" mass="18137">MLSGEVPTISVTRYVRSAIVLSRFCRLPGASSRSLCRSAHSGTPAAWFDRVRTYREHVSRYRRKQAQEVFEVSGVRSSLTDDVRTRTRKYAISMGIRTVCFLGAIVTEGLLRWSLFVGAIVLPYIAVVIANGGREPTRHNPPPAVQLPLRTQLPPAQREDRS</sequence>
<keyword evidence="4" id="KW-1185">Reference proteome</keyword>
<organism evidence="3 4">
    <name type="scientific">Sporichthya brevicatena</name>
    <dbReference type="NCBI Taxonomy" id="171442"/>
    <lineage>
        <taxon>Bacteria</taxon>
        <taxon>Bacillati</taxon>
        <taxon>Actinomycetota</taxon>
        <taxon>Actinomycetes</taxon>
        <taxon>Sporichthyales</taxon>
        <taxon>Sporichthyaceae</taxon>
        <taxon>Sporichthya</taxon>
    </lineage>
</organism>
<protein>
    <recommendedName>
        <fullName evidence="5">DUF3099 domain-containing protein</fullName>
    </recommendedName>
</protein>
<reference evidence="4" key="1">
    <citation type="journal article" date="2019" name="Int. J. Syst. Evol. Microbiol.">
        <title>The Global Catalogue of Microorganisms (GCM) 10K type strain sequencing project: providing services to taxonomists for standard genome sequencing and annotation.</title>
        <authorList>
            <consortium name="The Broad Institute Genomics Platform"/>
            <consortium name="The Broad Institute Genome Sequencing Center for Infectious Disease"/>
            <person name="Wu L."/>
            <person name="Ma J."/>
        </authorList>
    </citation>
    <scope>NUCLEOTIDE SEQUENCE [LARGE SCALE GENOMIC DNA]</scope>
    <source>
        <strain evidence="4">JCM 10671</strain>
    </source>
</reference>
<comment type="caution">
    <text evidence="3">The sequence shown here is derived from an EMBL/GenBank/DDBJ whole genome shotgun (WGS) entry which is preliminary data.</text>
</comment>
<keyword evidence="2" id="KW-1133">Transmembrane helix</keyword>
<dbReference type="EMBL" id="BAAAHE010000024">
    <property type="protein sequence ID" value="GAA0624330.1"/>
    <property type="molecule type" value="Genomic_DNA"/>
</dbReference>
<accession>A0ABP3S2F0</accession>
<evidence type="ECO:0000313" key="3">
    <source>
        <dbReference type="EMBL" id="GAA0624330.1"/>
    </source>
</evidence>
<evidence type="ECO:0000313" key="4">
    <source>
        <dbReference type="Proteomes" id="UP001500957"/>
    </source>
</evidence>
<evidence type="ECO:0000256" key="2">
    <source>
        <dbReference type="SAM" id="Phobius"/>
    </source>
</evidence>
<keyword evidence="2" id="KW-0472">Membrane</keyword>